<dbReference type="Gene3D" id="2.20.25.350">
    <property type="match status" value="1"/>
</dbReference>
<dbReference type="OMA" id="YRYKMEK"/>
<evidence type="ECO:0000256" key="2">
    <source>
        <dbReference type="ARBA" id="ARBA00023134"/>
    </source>
</evidence>
<evidence type="ECO:0000313" key="5">
    <source>
        <dbReference type="EMBL" id="ETO14844.1"/>
    </source>
</evidence>
<dbReference type="Pfam" id="PF01873">
    <property type="entry name" value="eIF-5_eIF-2B"/>
    <property type="match status" value="1"/>
</dbReference>
<gene>
    <name evidence="5" type="ORF">RFI_22523</name>
</gene>
<feature type="compositionally biased region" description="Polar residues" evidence="3">
    <location>
        <begin position="137"/>
        <end position="146"/>
    </location>
</feature>
<dbReference type="InterPro" id="IPR003307">
    <property type="entry name" value="W2_domain"/>
</dbReference>
<reference evidence="5 6" key="1">
    <citation type="journal article" date="2013" name="Curr. Biol.">
        <title>The Genome of the Foraminiferan Reticulomyxa filosa.</title>
        <authorList>
            <person name="Glockner G."/>
            <person name="Hulsmann N."/>
            <person name="Schleicher M."/>
            <person name="Noegel A.A."/>
            <person name="Eichinger L."/>
            <person name="Gallinger C."/>
            <person name="Pawlowski J."/>
            <person name="Sierra R."/>
            <person name="Euteneuer U."/>
            <person name="Pillet L."/>
            <person name="Moustafa A."/>
            <person name="Platzer M."/>
            <person name="Groth M."/>
            <person name="Szafranski K."/>
            <person name="Schliwa M."/>
        </authorList>
    </citation>
    <scope>NUCLEOTIDE SEQUENCE [LARGE SCALE GENOMIC DNA]</scope>
</reference>
<keyword evidence="6" id="KW-1185">Reference proteome</keyword>
<protein>
    <submittedName>
        <fullName evidence="5">Eukaryotic translation initiation factor 5</fullName>
    </submittedName>
</protein>
<dbReference type="Pfam" id="PF02020">
    <property type="entry name" value="W2"/>
    <property type="match status" value="1"/>
</dbReference>
<sequence length="438" mass="49941">MQAITHTTRLLSKASQSINEQKTKNKQTNKHKEKKGGEGKNKRGVCIHVHKKKKKGVTKFFGNENGALSRFDSDRMVGIVNGAHQASELQKDLKKYINEFILCPQCKLPELQTKVDANKSLLVQKCMSCNWKGKNISPNKTKTYMINNPPDKKKAPGGGEATKEKKKHTTEDKPSTKKLVSSAAAKDDENDPSWQTDQQDKEIAKRTQEQLELLAKSKRARLTKVKGKSTEKEKEKEDEDESPAGEEATAQTEAASGPAANVTSDTSMDATLGGPVDVLRAFFTECHHSLDEQLDELYRLQLAYGLDDEQKYKVLLDAALNCNDEQTLMESLKEHKFLLQQLTLEPADAEQFFRTFEVILARRNQGRLQEFVNEILLCLFDEEIIDEESILNWYEKESERSLIEISESKLIKNAGKMFIEWLKYDYLYTYTHKIERNE</sequence>
<evidence type="ECO:0000256" key="1">
    <source>
        <dbReference type="ARBA" id="ARBA00022741"/>
    </source>
</evidence>
<dbReference type="GO" id="GO:0005829">
    <property type="term" value="C:cytosol"/>
    <property type="evidence" value="ECO:0007669"/>
    <property type="project" value="TreeGrafter"/>
</dbReference>
<name>X6MLX0_RETFI</name>
<feature type="compositionally biased region" description="Low complexity" evidence="3">
    <location>
        <begin position="245"/>
        <end position="255"/>
    </location>
</feature>
<dbReference type="InterPro" id="IPR016024">
    <property type="entry name" value="ARM-type_fold"/>
</dbReference>
<keyword evidence="5" id="KW-0396">Initiation factor</keyword>
<proteinExistence type="predicted"/>
<dbReference type="Gene3D" id="1.25.40.180">
    <property type="match status" value="1"/>
</dbReference>
<dbReference type="GO" id="GO:0005525">
    <property type="term" value="F:GTP binding"/>
    <property type="evidence" value="ECO:0007669"/>
    <property type="project" value="UniProtKB-KW"/>
</dbReference>
<keyword evidence="2" id="KW-0342">GTP-binding</keyword>
<dbReference type="InterPro" id="IPR002735">
    <property type="entry name" value="Transl_init_fac_IF2/IF5_dom"/>
</dbReference>
<feature type="region of interest" description="Disordered" evidence="3">
    <location>
        <begin position="221"/>
        <end position="268"/>
    </location>
</feature>
<dbReference type="SUPFAM" id="SSF100966">
    <property type="entry name" value="Translation initiation factor 2 beta, aIF2beta, N-terminal domain"/>
    <property type="match status" value="1"/>
</dbReference>
<dbReference type="EMBL" id="ASPP01019718">
    <property type="protein sequence ID" value="ETO14844.1"/>
    <property type="molecule type" value="Genomic_DNA"/>
</dbReference>
<keyword evidence="1" id="KW-0547">Nucleotide-binding</keyword>
<organism evidence="5 6">
    <name type="scientific">Reticulomyxa filosa</name>
    <dbReference type="NCBI Taxonomy" id="46433"/>
    <lineage>
        <taxon>Eukaryota</taxon>
        <taxon>Sar</taxon>
        <taxon>Rhizaria</taxon>
        <taxon>Retaria</taxon>
        <taxon>Foraminifera</taxon>
        <taxon>Monothalamids</taxon>
        <taxon>Reticulomyxidae</taxon>
        <taxon>Reticulomyxa</taxon>
    </lineage>
</organism>
<dbReference type="GO" id="GO:0005092">
    <property type="term" value="F:GDP-dissociation inhibitor activity"/>
    <property type="evidence" value="ECO:0007669"/>
    <property type="project" value="TreeGrafter"/>
</dbReference>
<dbReference type="PANTHER" id="PTHR23001">
    <property type="entry name" value="EUKARYOTIC TRANSLATION INITIATION FACTOR"/>
    <property type="match status" value="1"/>
</dbReference>
<feature type="compositionally biased region" description="Polar residues" evidence="3">
    <location>
        <begin position="1"/>
        <end position="19"/>
    </location>
</feature>
<dbReference type="GO" id="GO:0001732">
    <property type="term" value="P:formation of cytoplasmic translation initiation complex"/>
    <property type="evidence" value="ECO:0007669"/>
    <property type="project" value="TreeGrafter"/>
</dbReference>
<dbReference type="Gene3D" id="3.30.30.170">
    <property type="match status" value="1"/>
</dbReference>
<dbReference type="AlphaFoldDB" id="X6MLX0"/>
<evidence type="ECO:0000259" key="4">
    <source>
        <dbReference type="PROSITE" id="PS51363"/>
    </source>
</evidence>
<dbReference type="PROSITE" id="PS51363">
    <property type="entry name" value="W2"/>
    <property type="match status" value="1"/>
</dbReference>
<evidence type="ECO:0000256" key="3">
    <source>
        <dbReference type="SAM" id="MobiDB-lite"/>
    </source>
</evidence>
<feature type="domain" description="W2" evidence="4">
    <location>
        <begin position="269"/>
        <end position="438"/>
    </location>
</feature>
<dbReference type="GO" id="GO:0003743">
    <property type="term" value="F:translation initiation factor activity"/>
    <property type="evidence" value="ECO:0007669"/>
    <property type="project" value="UniProtKB-KW"/>
</dbReference>
<dbReference type="SUPFAM" id="SSF48371">
    <property type="entry name" value="ARM repeat"/>
    <property type="match status" value="1"/>
</dbReference>
<dbReference type="OrthoDB" id="10250831at2759"/>
<dbReference type="InterPro" id="IPR045196">
    <property type="entry name" value="IF2/IF5"/>
</dbReference>
<dbReference type="PANTHER" id="PTHR23001:SF7">
    <property type="entry name" value="EUKARYOTIC TRANSLATION INITIATION FACTOR 5"/>
    <property type="match status" value="1"/>
</dbReference>
<accession>X6MLX0</accession>
<dbReference type="SMART" id="SM00515">
    <property type="entry name" value="eIF5C"/>
    <property type="match status" value="1"/>
</dbReference>
<feature type="region of interest" description="Disordered" evidence="3">
    <location>
        <begin position="137"/>
        <end position="203"/>
    </location>
</feature>
<dbReference type="InterPro" id="IPR016189">
    <property type="entry name" value="Transl_init_fac_IF2/IF5_N"/>
</dbReference>
<dbReference type="Proteomes" id="UP000023152">
    <property type="component" value="Unassembled WGS sequence"/>
</dbReference>
<feature type="region of interest" description="Disordered" evidence="3">
    <location>
        <begin position="1"/>
        <end position="43"/>
    </location>
</feature>
<keyword evidence="5" id="KW-0648">Protein biosynthesis</keyword>
<evidence type="ECO:0000313" key="6">
    <source>
        <dbReference type="Proteomes" id="UP000023152"/>
    </source>
</evidence>
<dbReference type="SMART" id="SM00653">
    <property type="entry name" value="eIF2B_5"/>
    <property type="match status" value="1"/>
</dbReference>
<feature type="compositionally biased region" description="Basic residues" evidence="3">
    <location>
        <begin position="24"/>
        <end position="34"/>
    </location>
</feature>
<dbReference type="GO" id="GO:0071074">
    <property type="term" value="F:eukaryotic initiation factor eIF2 binding"/>
    <property type="evidence" value="ECO:0007669"/>
    <property type="project" value="TreeGrafter"/>
</dbReference>
<comment type="caution">
    <text evidence="5">The sequence shown here is derived from an EMBL/GenBank/DDBJ whole genome shotgun (WGS) entry which is preliminary data.</text>
</comment>